<evidence type="ECO:0000313" key="2">
    <source>
        <dbReference type="EMBL" id="QNO56904.1"/>
    </source>
</evidence>
<sequence>MNQEEAEARARGLLNVIETTYEIRIVNLETVIEAITGITLEESRILAICTALNSWVAMDPAVQGRAVEIPVDFVIDLASRL</sequence>
<dbReference type="EMBL" id="MT631672">
    <property type="protein sequence ID" value="QNO56904.1"/>
    <property type="molecule type" value="Genomic_DNA"/>
</dbReference>
<accession>A0A7G9Z1S7</accession>
<dbReference type="EMBL" id="MT631572">
    <property type="protein sequence ID" value="QNO54211.1"/>
    <property type="molecule type" value="Genomic_DNA"/>
</dbReference>
<dbReference type="AlphaFoldDB" id="A0A7G9Z1S7"/>
<gene>
    <name evidence="2" type="ORF">AAPMNBCG_00004</name>
    <name evidence="1" type="ORF">IEMLPNFH_00012</name>
</gene>
<name>A0A7G9Z1S7_9EURY</name>
<evidence type="ECO:0000313" key="1">
    <source>
        <dbReference type="EMBL" id="QNO54211.1"/>
    </source>
</evidence>
<protein>
    <submittedName>
        <fullName evidence="1">Uncharacterized protein</fullName>
    </submittedName>
</protein>
<reference evidence="1" key="1">
    <citation type="submission" date="2020-06" db="EMBL/GenBank/DDBJ databases">
        <title>Unique genomic features of the anaerobic methanotrophic archaea.</title>
        <authorList>
            <person name="Chadwick G.L."/>
            <person name="Skennerton C.T."/>
            <person name="Laso-Perez R."/>
            <person name="Leu A.O."/>
            <person name="Speth D.R."/>
            <person name="Yu H."/>
            <person name="Morgan-Lang C."/>
            <person name="Hatzenpichler R."/>
            <person name="Goudeau D."/>
            <person name="Malmstrom R."/>
            <person name="Brazelton W.J."/>
            <person name="Woyke T."/>
            <person name="Hallam S.J."/>
            <person name="Tyson G.W."/>
            <person name="Wegener G."/>
            <person name="Boetius A."/>
            <person name="Orphan V."/>
        </authorList>
    </citation>
    <scope>NUCLEOTIDE SEQUENCE</scope>
</reference>
<proteinExistence type="predicted"/>
<organism evidence="1">
    <name type="scientific">Candidatus Methanophaga sp. ANME-1 ERB7</name>
    <dbReference type="NCBI Taxonomy" id="2759913"/>
    <lineage>
        <taxon>Archaea</taxon>
        <taxon>Methanobacteriati</taxon>
        <taxon>Methanobacteriota</taxon>
        <taxon>Stenosarchaea group</taxon>
        <taxon>Methanomicrobia</taxon>
        <taxon>Candidatus Methanophagales</taxon>
        <taxon>Candidatus Methanophagaceae</taxon>
        <taxon>Candidatus Methanophaga</taxon>
    </lineage>
</organism>